<gene>
    <name evidence="1" type="ORF">CVLEPA_LOCUS13080</name>
</gene>
<evidence type="ECO:0000313" key="2">
    <source>
        <dbReference type="Proteomes" id="UP001642483"/>
    </source>
</evidence>
<accession>A0ABP0FS09</accession>
<dbReference type="Proteomes" id="UP001642483">
    <property type="component" value="Unassembled WGS sequence"/>
</dbReference>
<sequence>METDGHSTLSEINSIIHWFRSWSPRQREQFMEELIEKALPNKVDVLAGALDGMNMRDRAPSIFQCQLRLFRQWFDKWTLNERNFMVERLESCDQQFVEEFYDRVRRSANVS</sequence>
<evidence type="ECO:0000313" key="1">
    <source>
        <dbReference type="EMBL" id="CAK8682415.1"/>
    </source>
</evidence>
<reference evidence="1 2" key="1">
    <citation type="submission" date="2024-02" db="EMBL/GenBank/DDBJ databases">
        <authorList>
            <person name="Daric V."/>
            <person name="Darras S."/>
        </authorList>
    </citation>
    <scope>NUCLEOTIDE SEQUENCE [LARGE SCALE GENOMIC DNA]</scope>
</reference>
<dbReference type="InterPro" id="IPR028019">
    <property type="entry name" value="DUF4508"/>
</dbReference>
<proteinExistence type="predicted"/>
<keyword evidence="2" id="KW-1185">Reference proteome</keyword>
<dbReference type="Pfam" id="PF14969">
    <property type="entry name" value="DUF4508"/>
    <property type="match status" value="1"/>
</dbReference>
<dbReference type="PANTHER" id="PTHR16260:SF3">
    <property type="entry name" value="CHROMOSOME 14 OPEN READING FRAME 119-LIKE-RELATED"/>
    <property type="match status" value="1"/>
</dbReference>
<organism evidence="1 2">
    <name type="scientific">Clavelina lepadiformis</name>
    <name type="common">Light-bulb sea squirt</name>
    <name type="synonym">Ascidia lepadiformis</name>
    <dbReference type="NCBI Taxonomy" id="159417"/>
    <lineage>
        <taxon>Eukaryota</taxon>
        <taxon>Metazoa</taxon>
        <taxon>Chordata</taxon>
        <taxon>Tunicata</taxon>
        <taxon>Ascidiacea</taxon>
        <taxon>Aplousobranchia</taxon>
        <taxon>Clavelinidae</taxon>
        <taxon>Clavelina</taxon>
    </lineage>
</organism>
<name>A0ABP0FS09_CLALP</name>
<comment type="caution">
    <text evidence="1">The sequence shown here is derived from an EMBL/GenBank/DDBJ whole genome shotgun (WGS) entry which is preliminary data.</text>
</comment>
<dbReference type="PANTHER" id="PTHR16260">
    <property type="entry name" value="SIMILAR TO 1700123O20RIK PROTEIN"/>
    <property type="match status" value="1"/>
</dbReference>
<protein>
    <submittedName>
        <fullName evidence="1">Uncharacterized protein</fullName>
    </submittedName>
</protein>
<dbReference type="EMBL" id="CAWYQH010000090">
    <property type="protein sequence ID" value="CAK8682415.1"/>
    <property type="molecule type" value="Genomic_DNA"/>
</dbReference>